<dbReference type="SUPFAM" id="SSF56300">
    <property type="entry name" value="Metallo-dependent phosphatases"/>
    <property type="match status" value="1"/>
</dbReference>
<dbReference type="InterPro" id="IPR029052">
    <property type="entry name" value="Metallo-depent_PP-like"/>
</dbReference>
<proteinExistence type="predicted"/>
<feature type="domain" description="Calcineurin-like phosphoesterase" evidence="1">
    <location>
        <begin position="75"/>
        <end position="295"/>
    </location>
</feature>
<dbReference type="GO" id="GO:0016787">
    <property type="term" value="F:hydrolase activity"/>
    <property type="evidence" value="ECO:0007669"/>
    <property type="project" value="InterPro"/>
</dbReference>
<dbReference type="PANTHER" id="PTHR43143:SF1">
    <property type="entry name" value="SERINE_THREONINE-PROTEIN PHOSPHATASE CPPED1"/>
    <property type="match status" value="1"/>
</dbReference>
<dbReference type="PANTHER" id="PTHR43143">
    <property type="entry name" value="METALLOPHOSPHOESTERASE, CALCINEURIN SUPERFAMILY"/>
    <property type="match status" value="1"/>
</dbReference>
<dbReference type="STRING" id="1121420.SAMN02746098_03159"/>
<protein>
    <submittedName>
        <fullName evidence="2">3',5'-cyclic AMP phosphodiesterase CpdA</fullName>
    </submittedName>
</protein>
<dbReference type="Proteomes" id="UP000183954">
    <property type="component" value="Unassembled WGS sequence"/>
</dbReference>
<sequence length="363" mass="40456">MISGFFLGLSVQSIFSLEENHGNSILTKESDVVTSIHEIPQSSETKETIPLMGTLPLSSASEANDGSKSSQNNVRFAVISDIHILQSETAPMKFQTALEDLLMNQQPPLDLVVLNGDLGDGTPKDYQTVNEILRSVRTSTGKTTPIVPTIGNHEFYKAFHDPDSNAWNADTFPNQETDPQVIQRFLDFAGRDKVYTDHYINGYHFIFLGSEKSRMSDPNIGDAAYLSETQLTWLKSKISENRTPGKPVFVFLHQPVFSSQSEAKRKYNLVVQQEELVKILQSVPNVVLFAGHLHIRLGSADSFVKDRFTMFNSASVSRVWPASSETSQGLVVDVKENDVSVQGRDFLQHGWLSEANYQLNVSK</sequence>
<gene>
    <name evidence="2" type="ORF">SAMN02746098_03159</name>
</gene>
<dbReference type="InterPro" id="IPR051918">
    <property type="entry name" value="STPP_CPPED1"/>
</dbReference>
<evidence type="ECO:0000313" key="3">
    <source>
        <dbReference type="Proteomes" id="UP000183954"/>
    </source>
</evidence>
<dbReference type="InterPro" id="IPR004843">
    <property type="entry name" value="Calcineurin-like_PHP"/>
</dbReference>
<evidence type="ECO:0000313" key="2">
    <source>
        <dbReference type="EMBL" id="SHI21921.1"/>
    </source>
</evidence>
<dbReference type="AlphaFoldDB" id="A0A1M5ZCJ3"/>
<evidence type="ECO:0000259" key="1">
    <source>
        <dbReference type="Pfam" id="PF00149"/>
    </source>
</evidence>
<organism evidence="2 3">
    <name type="scientific">Desulfosporosinus lacus DSM 15449</name>
    <dbReference type="NCBI Taxonomy" id="1121420"/>
    <lineage>
        <taxon>Bacteria</taxon>
        <taxon>Bacillati</taxon>
        <taxon>Bacillota</taxon>
        <taxon>Clostridia</taxon>
        <taxon>Eubacteriales</taxon>
        <taxon>Desulfitobacteriaceae</taxon>
        <taxon>Desulfosporosinus</taxon>
    </lineage>
</organism>
<dbReference type="EMBL" id="FQXJ01000011">
    <property type="protein sequence ID" value="SHI21921.1"/>
    <property type="molecule type" value="Genomic_DNA"/>
</dbReference>
<reference evidence="3" key="1">
    <citation type="submission" date="2016-11" db="EMBL/GenBank/DDBJ databases">
        <authorList>
            <person name="Varghese N."/>
            <person name="Submissions S."/>
        </authorList>
    </citation>
    <scope>NUCLEOTIDE SEQUENCE [LARGE SCALE GENOMIC DNA]</scope>
    <source>
        <strain evidence="3">DSM 15449</strain>
    </source>
</reference>
<dbReference type="Gene3D" id="3.60.21.10">
    <property type="match status" value="1"/>
</dbReference>
<keyword evidence="3" id="KW-1185">Reference proteome</keyword>
<accession>A0A1M5ZCJ3</accession>
<dbReference type="Pfam" id="PF00149">
    <property type="entry name" value="Metallophos"/>
    <property type="match status" value="1"/>
</dbReference>
<name>A0A1M5ZCJ3_9FIRM</name>